<dbReference type="EMBL" id="JAOPJF010000007">
    <property type="protein sequence ID" value="KAK1148555.1"/>
    <property type="molecule type" value="Genomic_DNA"/>
</dbReference>
<name>A0ACC3BCU9_9EURO</name>
<reference evidence="1 2" key="1">
    <citation type="journal article" date="2023" name="ACS Omega">
        <title>Identification of the Neoaspergillic Acid Biosynthesis Gene Cluster by Establishing an In Vitro CRISPR-Ribonucleoprotein Genetic System in Aspergillus melleus.</title>
        <authorList>
            <person name="Yuan B."/>
            <person name="Grau M.F."/>
            <person name="Murata R.M."/>
            <person name="Torok T."/>
            <person name="Venkateswaran K."/>
            <person name="Stajich J.E."/>
            <person name="Wang C.C.C."/>
        </authorList>
    </citation>
    <scope>NUCLEOTIDE SEQUENCE [LARGE SCALE GENOMIC DNA]</scope>
    <source>
        <strain evidence="1 2">IMV 1140</strain>
    </source>
</reference>
<protein>
    <submittedName>
        <fullName evidence="1">Uncharacterized protein</fullName>
    </submittedName>
</protein>
<evidence type="ECO:0000313" key="1">
    <source>
        <dbReference type="EMBL" id="KAK1148555.1"/>
    </source>
</evidence>
<accession>A0ACC3BCU9</accession>
<organism evidence="1 2">
    <name type="scientific">Aspergillus melleus</name>
    <dbReference type="NCBI Taxonomy" id="138277"/>
    <lineage>
        <taxon>Eukaryota</taxon>
        <taxon>Fungi</taxon>
        <taxon>Dikarya</taxon>
        <taxon>Ascomycota</taxon>
        <taxon>Pezizomycotina</taxon>
        <taxon>Eurotiomycetes</taxon>
        <taxon>Eurotiomycetidae</taxon>
        <taxon>Eurotiales</taxon>
        <taxon>Aspergillaceae</taxon>
        <taxon>Aspergillus</taxon>
        <taxon>Aspergillus subgen. Circumdati</taxon>
    </lineage>
</organism>
<gene>
    <name evidence="1" type="ORF">N8T08_009561</name>
</gene>
<evidence type="ECO:0000313" key="2">
    <source>
        <dbReference type="Proteomes" id="UP001177260"/>
    </source>
</evidence>
<comment type="caution">
    <text evidence="1">The sequence shown here is derived from an EMBL/GenBank/DDBJ whole genome shotgun (WGS) entry which is preliminary data.</text>
</comment>
<dbReference type="Proteomes" id="UP001177260">
    <property type="component" value="Unassembled WGS sequence"/>
</dbReference>
<sequence length="1246" mass="136035">MASLDAEKSVESSTTTSDEDSPKQSTFKSYLRIFSYGETIDYVLGTIALLAAIGSGVALAMVNLVIGDFMTILSGSTIGPNLPDDFMSKVSKYSLYFVYIGIARFGCTYLYASLSTYVGHKLVRNIRYHYLRSALSQETGYFDQGISGSISMQATSNGRLIHSGISEKLGILFQAVATFLAAFIIAFISHWKLTLIIICIIPALLLIGGVASFIDAGIETKILKTYAQAGTYAENILGGIRAVHAFNLRPRVVQKYTQYLNEAHSLGMKKNHLYGVMFGGEFFVMYAGMGLAFWQGIQMLARGDVPDVGTIFNTITTVAPHTVTFGRAASAAAELFVLIDRDSEINALDDSGAKPSDIAGALEFENVKFSYPSRPNVCVLDDFSLRIPAGKVTALVGASGSGKSTIVGLLERWYVPGSGKITLDGARIESFSLKWLRTNIRLVQQEPVLFNGSVFDNIASGLVGTEWETAPYEVQKQRVEDAAKLAFAHDFILTLPQDYDSQVGQKGGLLSGGQKQRVAIARSVISEPKILLLDEATSALDPQAEGIVQQALDRAATNHTTIVIAHKLATIRNADNIVVMSKGRIVEQGHHHELVSLGGTYAKLVKAQDLSAAQPTGHTKEVIEKESIDETSETVAPLQKYRTTVAQQLTEMQQREDYAIYKKTGLIRSIANLVIATPDLKFWYLFTLVCCVIGAAVYPGQALLLANVMDIFSSDDIVGRGNFIALMYFVMSLGCILIYYGLGWATNVIAQTISKTFRHDILNSILRQDLRFFDRRENTIGALTERLDSYPQSILEMMGFNVGLVVMSIVNVLASSILALAISWKLGVVGVFAGLPPMIFAGYARIRLETKMDTDMGKRFSQSASIASEAVLSIRTISSLALERPTLTKYTNELDSAIRSTTLPLLFTMIWWGSKLINDGDITFYQFIVSFMGVYFSGQGAGQLFSFSSSFTKANSAANYYFWITRLEPMIQETDKNRDNDPPNDCNSIGMQDVHFSYPFAPDTRVLNGVSLNIQKGQFVAFVGASGCGKSTMISLLQRFYDPTQGTITIDSTPLPKLNPLAYRNEIALVQQEPTLFPGTIFENISHGLDLKSLPTPNTNTNTISPLHSQIETACRAANIWDFISSLPDGLSTPCGTSGSQLSGGQRQRIAIARALIRNPKIILLDEATSALDTESEQIVQAALMNAATDGKRITVAVAHRLSTVREADCIFVFLGGRVVEMGRHRELVGMGGVYAGMCEAQRLDM</sequence>
<keyword evidence="2" id="KW-1185">Reference proteome</keyword>
<proteinExistence type="predicted"/>